<name>A0A4C1Z7A3_EUMVA</name>
<reference evidence="2 3" key="1">
    <citation type="journal article" date="2019" name="Commun. Biol.">
        <title>The bagworm genome reveals a unique fibroin gene that provides high tensile strength.</title>
        <authorList>
            <person name="Kono N."/>
            <person name="Nakamura H."/>
            <person name="Ohtoshi R."/>
            <person name="Tomita M."/>
            <person name="Numata K."/>
            <person name="Arakawa K."/>
        </authorList>
    </citation>
    <scope>NUCLEOTIDE SEQUENCE [LARGE SCALE GENOMIC DNA]</scope>
</reference>
<organism evidence="2 3">
    <name type="scientific">Eumeta variegata</name>
    <name type="common">Bagworm moth</name>
    <name type="synonym">Eumeta japonica</name>
    <dbReference type="NCBI Taxonomy" id="151549"/>
    <lineage>
        <taxon>Eukaryota</taxon>
        <taxon>Metazoa</taxon>
        <taxon>Ecdysozoa</taxon>
        <taxon>Arthropoda</taxon>
        <taxon>Hexapoda</taxon>
        <taxon>Insecta</taxon>
        <taxon>Pterygota</taxon>
        <taxon>Neoptera</taxon>
        <taxon>Endopterygota</taxon>
        <taxon>Lepidoptera</taxon>
        <taxon>Glossata</taxon>
        <taxon>Ditrysia</taxon>
        <taxon>Tineoidea</taxon>
        <taxon>Psychidae</taxon>
        <taxon>Oiketicinae</taxon>
        <taxon>Eumeta</taxon>
    </lineage>
</organism>
<feature type="region of interest" description="Disordered" evidence="1">
    <location>
        <begin position="72"/>
        <end position="98"/>
    </location>
</feature>
<feature type="compositionally biased region" description="Polar residues" evidence="1">
    <location>
        <begin position="72"/>
        <end position="84"/>
    </location>
</feature>
<dbReference type="EMBL" id="BGZK01001568">
    <property type="protein sequence ID" value="GBP82485.1"/>
    <property type="molecule type" value="Genomic_DNA"/>
</dbReference>
<sequence length="98" mass="10867">MANFRAVALMEDCGRELRIGFTVTKLLGRDFLLLFDHFENAALGLPLLPSVRTVGTSSLATSERRLYWQCAPTESSRGASNSGWQMRRVAPRLAPSPQ</sequence>
<evidence type="ECO:0000313" key="2">
    <source>
        <dbReference type="EMBL" id="GBP82485.1"/>
    </source>
</evidence>
<proteinExistence type="predicted"/>
<comment type="caution">
    <text evidence="2">The sequence shown here is derived from an EMBL/GenBank/DDBJ whole genome shotgun (WGS) entry which is preliminary data.</text>
</comment>
<dbReference type="Proteomes" id="UP000299102">
    <property type="component" value="Unassembled WGS sequence"/>
</dbReference>
<dbReference type="AlphaFoldDB" id="A0A4C1Z7A3"/>
<accession>A0A4C1Z7A3</accession>
<keyword evidence="3" id="KW-1185">Reference proteome</keyword>
<protein>
    <submittedName>
        <fullName evidence="2">Uncharacterized protein</fullName>
    </submittedName>
</protein>
<evidence type="ECO:0000313" key="3">
    <source>
        <dbReference type="Proteomes" id="UP000299102"/>
    </source>
</evidence>
<gene>
    <name evidence="2" type="ORF">EVAR_58531_1</name>
</gene>
<evidence type="ECO:0000256" key="1">
    <source>
        <dbReference type="SAM" id="MobiDB-lite"/>
    </source>
</evidence>